<name>W0LJU8_9GAMM</name>
<feature type="domain" description="ParE-like toxin" evidence="1">
    <location>
        <begin position="12"/>
        <end position="75"/>
    </location>
</feature>
<dbReference type="Pfam" id="PF24732">
    <property type="entry name" value="ParE_like"/>
    <property type="match status" value="1"/>
</dbReference>
<dbReference type="AlphaFoldDB" id="W0LJU8"/>
<sequence>MMMHVARNVPAEVVASAEQALALLQSGGVLPARYRYQRCTCPGGWFEVVRLRQYRLVRRRGTTRWELMTHQTYNKLRVAKS</sequence>
<dbReference type="STRING" id="1441930.Z042_07675"/>
<dbReference type="HOGENOM" id="CLU_2571920_0_0_6"/>
<dbReference type="PATRIC" id="fig|1441930.4.peg.1528"/>
<evidence type="ECO:0000259" key="1">
    <source>
        <dbReference type="Pfam" id="PF24732"/>
    </source>
</evidence>
<proteinExistence type="predicted"/>
<reference evidence="2 3" key="1">
    <citation type="submission" date="2014-01" db="EMBL/GenBank/DDBJ databases">
        <title>Isolation of Serratia multitudinisentens RB-25 from Ex-Landfill site.</title>
        <authorList>
            <person name="Robson E.H.J."/>
        </authorList>
    </citation>
    <scope>NUCLEOTIDE SEQUENCE [LARGE SCALE GENOMIC DNA]</scope>
    <source>
        <strain evidence="2 3">RB-25</strain>
    </source>
</reference>
<organism evidence="2 3">
    <name type="scientific">Chania multitudinisentens RB-25</name>
    <dbReference type="NCBI Taxonomy" id="1441930"/>
    <lineage>
        <taxon>Bacteria</taxon>
        <taxon>Pseudomonadati</taxon>
        <taxon>Pseudomonadota</taxon>
        <taxon>Gammaproteobacteria</taxon>
        <taxon>Enterobacterales</taxon>
        <taxon>Yersiniaceae</taxon>
        <taxon>Chania</taxon>
    </lineage>
</organism>
<dbReference type="KEGG" id="sfo:Z042_07675"/>
<dbReference type="InterPro" id="IPR056925">
    <property type="entry name" value="ParE-like"/>
</dbReference>
<protein>
    <recommendedName>
        <fullName evidence="1">ParE-like toxin domain-containing protein</fullName>
    </recommendedName>
</protein>
<evidence type="ECO:0000313" key="2">
    <source>
        <dbReference type="EMBL" id="AHG22709.1"/>
    </source>
</evidence>
<gene>
    <name evidence="2" type="ORF">Z042_07675</name>
</gene>
<reference evidence="2 3" key="2">
    <citation type="submission" date="2015-03" db="EMBL/GenBank/DDBJ databases">
        <authorList>
            <person name="Chan K.-G."/>
        </authorList>
    </citation>
    <scope>NUCLEOTIDE SEQUENCE [LARGE SCALE GENOMIC DNA]</scope>
    <source>
        <strain evidence="2 3">RB-25</strain>
    </source>
</reference>
<accession>W0LJU8</accession>
<dbReference type="Proteomes" id="UP000019030">
    <property type="component" value="Chromosome"/>
</dbReference>
<dbReference type="EMBL" id="CP007044">
    <property type="protein sequence ID" value="AHG22709.1"/>
    <property type="molecule type" value="Genomic_DNA"/>
</dbReference>
<evidence type="ECO:0000313" key="3">
    <source>
        <dbReference type="Proteomes" id="UP000019030"/>
    </source>
</evidence>
<keyword evidence="3" id="KW-1185">Reference proteome</keyword>